<evidence type="ECO:0000256" key="1">
    <source>
        <dbReference type="SAM" id="MobiDB-lite"/>
    </source>
</evidence>
<dbReference type="AlphaFoldDB" id="A0A8D8ZC30"/>
<feature type="region of interest" description="Disordered" evidence="1">
    <location>
        <begin position="1"/>
        <end position="34"/>
    </location>
</feature>
<protein>
    <submittedName>
        <fullName evidence="2">Uncharacterized protein</fullName>
    </submittedName>
</protein>
<reference evidence="2" key="1">
    <citation type="submission" date="2021-05" db="EMBL/GenBank/DDBJ databases">
        <authorList>
            <person name="Alioto T."/>
            <person name="Alioto T."/>
            <person name="Gomez Garrido J."/>
        </authorList>
    </citation>
    <scope>NUCLEOTIDE SEQUENCE</scope>
</reference>
<proteinExistence type="predicted"/>
<dbReference type="EMBL" id="HBUF01461850">
    <property type="protein sequence ID" value="CAG6744192.1"/>
    <property type="molecule type" value="Transcribed_RNA"/>
</dbReference>
<evidence type="ECO:0000313" key="2">
    <source>
        <dbReference type="EMBL" id="CAG6744190.1"/>
    </source>
</evidence>
<accession>A0A8D8ZC30</accession>
<organism evidence="2">
    <name type="scientific">Cacopsylla melanoneura</name>
    <dbReference type="NCBI Taxonomy" id="428564"/>
    <lineage>
        <taxon>Eukaryota</taxon>
        <taxon>Metazoa</taxon>
        <taxon>Ecdysozoa</taxon>
        <taxon>Arthropoda</taxon>
        <taxon>Hexapoda</taxon>
        <taxon>Insecta</taxon>
        <taxon>Pterygota</taxon>
        <taxon>Neoptera</taxon>
        <taxon>Paraneoptera</taxon>
        <taxon>Hemiptera</taxon>
        <taxon>Sternorrhyncha</taxon>
        <taxon>Psylloidea</taxon>
        <taxon>Psyllidae</taxon>
        <taxon>Psyllinae</taxon>
        <taxon>Cacopsylla</taxon>
    </lineage>
</organism>
<feature type="compositionally biased region" description="Basic and acidic residues" evidence="1">
    <location>
        <begin position="13"/>
        <end position="30"/>
    </location>
</feature>
<dbReference type="EMBL" id="HBUF01461849">
    <property type="protein sequence ID" value="CAG6744190.1"/>
    <property type="molecule type" value="Transcribed_RNA"/>
</dbReference>
<sequence length="126" mass="14400">MSLQSQGGVSRNCHHESSQGIKENLREGSQTDRLSTMRRINSQTELSWCNCYRQELHVSLSSTTEEYQTSFGIGIHEETNTGFVCHASSGIFHYQRRYKKDRHLASQKTSNNAGPNIVFDIQYNQV</sequence>
<name>A0A8D8ZC30_9HEMI</name>